<dbReference type="PANTHER" id="PTHR36115">
    <property type="entry name" value="PROLINE-RICH ANTIGEN HOMOLOG-RELATED"/>
    <property type="match status" value="1"/>
</dbReference>
<dbReference type="EMBL" id="JADPRT010000011">
    <property type="protein sequence ID" value="MBF9071413.1"/>
    <property type="molecule type" value="Genomic_DNA"/>
</dbReference>
<feature type="transmembrane region" description="Helical" evidence="6">
    <location>
        <begin position="30"/>
        <end position="49"/>
    </location>
</feature>
<dbReference type="GO" id="GO:0005886">
    <property type="term" value="C:plasma membrane"/>
    <property type="evidence" value="ECO:0007669"/>
    <property type="project" value="UniProtKB-SubCell"/>
</dbReference>
<feature type="domain" description="RDD" evidence="7">
    <location>
        <begin position="27"/>
        <end position="154"/>
    </location>
</feature>
<dbReference type="InterPro" id="IPR051791">
    <property type="entry name" value="Pra-immunoreactive"/>
</dbReference>
<sequence length="161" mass="17243">MQKNPVDSPFAAGTRVSELRVVGDHDLASFGARFGAAALDTVVIAVLYLACLRLPGMGNSVLALVVLTGIRLLYGALQLQFGGGRTLGMRAFRIKVKPVGTERGRLTAGQAWLRTAVFALPAAVLGVGAYLSILDCLWMLWDRPNQQTLHDKAARTVVVRA</sequence>
<reference evidence="8" key="1">
    <citation type="submission" date="2020-11" db="EMBL/GenBank/DDBJ databases">
        <title>Isolation and identification of active actinomycetes.</title>
        <authorList>
            <person name="Yu B."/>
        </authorList>
    </citation>
    <scope>NUCLEOTIDE SEQUENCE</scope>
    <source>
        <strain evidence="8">NEAU-YB345</strain>
    </source>
</reference>
<dbReference type="Pfam" id="PF06271">
    <property type="entry name" value="RDD"/>
    <property type="match status" value="1"/>
</dbReference>
<keyword evidence="3 6" id="KW-0812">Transmembrane</keyword>
<keyword evidence="4 6" id="KW-1133">Transmembrane helix</keyword>
<proteinExistence type="predicted"/>
<accession>A0A931B713</accession>
<gene>
    <name evidence="8" type="ORF">I2501_25660</name>
</gene>
<evidence type="ECO:0000313" key="8">
    <source>
        <dbReference type="EMBL" id="MBF9071413.1"/>
    </source>
</evidence>
<organism evidence="8 9">
    <name type="scientific">Streptacidiphilus fuscans</name>
    <dbReference type="NCBI Taxonomy" id="2789292"/>
    <lineage>
        <taxon>Bacteria</taxon>
        <taxon>Bacillati</taxon>
        <taxon>Actinomycetota</taxon>
        <taxon>Actinomycetes</taxon>
        <taxon>Kitasatosporales</taxon>
        <taxon>Streptomycetaceae</taxon>
        <taxon>Streptacidiphilus</taxon>
    </lineage>
</organism>
<keyword evidence="5 6" id="KW-0472">Membrane</keyword>
<comment type="subcellular location">
    <subcellularLocation>
        <location evidence="1">Cell membrane</location>
        <topology evidence="1">Multi-pass membrane protein</topology>
    </subcellularLocation>
</comment>
<feature type="transmembrane region" description="Helical" evidence="6">
    <location>
        <begin position="61"/>
        <end position="81"/>
    </location>
</feature>
<evidence type="ECO:0000256" key="4">
    <source>
        <dbReference type="ARBA" id="ARBA00022989"/>
    </source>
</evidence>
<evidence type="ECO:0000256" key="6">
    <source>
        <dbReference type="SAM" id="Phobius"/>
    </source>
</evidence>
<evidence type="ECO:0000256" key="3">
    <source>
        <dbReference type="ARBA" id="ARBA00022692"/>
    </source>
</evidence>
<protein>
    <submittedName>
        <fullName evidence="8">RDD family protein</fullName>
    </submittedName>
</protein>
<dbReference type="AlphaFoldDB" id="A0A931B713"/>
<dbReference type="Proteomes" id="UP000657385">
    <property type="component" value="Unassembled WGS sequence"/>
</dbReference>
<feature type="transmembrane region" description="Helical" evidence="6">
    <location>
        <begin position="116"/>
        <end position="141"/>
    </location>
</feature>
<evidence type="ECO:0000256" key="2">
    <source>
        <dbReference type="ARBA" id="ARBA00022475"/>
    </source>
</evidence>
<evidence type="ECO:0000256" key="1">
    <source>
        <dbReference type="ARBA" id="ARBA00004651"/>
    </source>
</evidence>
<dbReference type="RefSeq" id="WP_196196556.1">
    <property type="nucleotide sequence ID" value="NZ_JADPRT010000011.1"/>
</dbReference>
<comment type="caution">
    <text evidence="8">The sequence shown here is derived from an EMBL/GenBank/DDBJ whole genome shotgun (WGS) entry which is preliminary data.</text>
</comment>
<name>A0A931B713_9ACTN</name>
<evidence type="ECO:0000313" key="9">
    <source>
        <dbReference type="Proteomes" id="UP000657385"/>
    </source>
</evidence>
<keyword evidence="9" id="KW-1185">Reference proteome</keyword>
<keyword evidence="2" id="KW-1003">Cell membrane</keyword>
<evidence type="ECO:0000256" key="5">
    <source>
        <dbReference type="ARBA" id="ARBA00023136"/>
    </source>
</evidence>
<evidence type="ECO:0000259" key="7">
    <source>
        <dbReference type="Pfam" id="PF06271"/>
    </source>
</evidence>
<dbReference type="InterPro" id="IPR010432">
    <property type="entry name" value="RDD"/>
</dbReference>